<evidence type="ECO:0000256" key="6">
    <source>
        <dbReference type="ARBA" id="ARBA00023136"/>
    </source>
</evidence>
<evidence type="ECO:0000256" key="7">
    <source>
        <dbReference type="SAM" id="Phobius"/>
    </source>
</evidence>
<gene>
    <name evidence="9" type="ORF">SDC9_34020</name>
</gene>
<dbReference type="GO" id="GO:0016776">
    <property type="term" value="F:phosphotransferase activity, phosphate group as acceptor"/>
    <property type="evidence" value="ECO:0007669"/>
    <property type="project" value="TreeGrafter"/>
</dbReference>
<evidence type="ECO:0000313" key="9">
    <source>
        <dbReference type="EMBL" id="MPL88007.1"/>
    </source>
</evidence>
<evidence type="ECO:0000259" key="8">
    <source>
        <dbReference type="Pfam" id="PF00884"/>
    </source>
</evidence>
<feature type="transmembrane region" description="Helical" evidence="7">
    <location>
        <begin position="6"/>
        <end position="24"/>
    </location>
</feature>
<name>A0A644V9X2_9ZZZZ</name>
<dbReference type="GO" id="GO:0009244">
    <property type="term" value="P:lipopolysaccharide core region biosynthetic process"/>
    <property type="evidence" value="ECO:0007669"/>
    <property type="project" value="TreeGrafter"/>
</dbReference>
<keyword evidence="3" id="KW-0808">Transferase</keyword>
<proteinExistence type="predicted"/>
<comment type="subcellular location">
    <subcellularLocation>
        <location evidence="1">Cell membrane</location>
        <topology evidence="1">Multi-pass membrane protein</topology>
    </subcellularLocation>
</comment>
<dbReference type="CDD" id="cd16017">
    <property type="entry name" value="LptA"/>
    <property type="match status" value="1"/>
</dbReference>
<dbReference type="SUPFAM" id="SSF53649">
    <property type="entry name" value="Alkaline phosphatase-like"/>
    <property type="match status" value="1"/>
</dbReference>
<keyword evidence="2" id="KW-1003">Cell membrane</keyword>
<feature type="domain" description="Sulfatase N-terminal" evidence="8">
    <location>
        <begin position="288"/>
        <end position="541"/>
    </location>
</feature>
<feature type="transmembrane region" description="Helical" evidence="7">
    <location>
        <begin position="65"/>
        <end position="84"/>
    </location>
</feature>
<evidence type="ECO:0000256" key="3">
    <source>
        <dbReference type="ARBA" id="ARBA00022679"/>
    </source>
</evidence>
<keyword evidence="6 7" id="KW-0472">Membrane</keyword>
<organism evidence="9">
    <name type="scientific">bioreactor metagenome</name>
    <dbReference type="NCBI Taxonomy" id="1076179"/>
    <lineage>
        <taxon>unclassified sequences</taxon>
        <taxon>metagenomes</taxon>
        <taxon>ecological metagenomes</taxon>
    </lineage>
</organism>
<feature type="transmembrane region" description="Helical" evidence="7">
    <location>
        <begin position="96"/>
        <end position="115"/>
    </location>
</feature>
<comment type="caution">
    <text evidence="9">The sequence shown here is derived from an EMBL/GenBank/DDBJ whole genome shotgun (WGS) entry which is preliminary data.</text>
</comment>
<dbReference type="PANTHER" id="PTHR30443">
    <property type="entry name" value="INNER MEMBRANE PROTEIN"/>
    <property type="match status" value="1"/>
</dbReference>
<sequence length="603" mass="70080">MNLNSYLFTSLGLYLFSYISYYLLSPGIGNKEKFLQMRRFLPCAFVATLPAALDNSSVFSKTFFLPLETGLFWCFAFPIFYYVSKHKTAKFFTWHFDFAFGLYVVAWLSILEILFSGHGLMTYFLVIVVSLVEFFLLFIVLFEVFYYITYKTVISENGIMAMLETHFLEVKEYFTSLPKFLILSAILITVGMLLYIFHFNFMVFALPLRSKLTNSEFSLMLVLLCYLTFYLWRPVPEEGLFARTGFIELYINVKDYIKSAGLYKENHFMHLKDLSVSSDINKLSNPHTMILVIGESASSTLMSAFTSCEKNTTPWLKEHAGDDDFCLFSHAYSCWGQTVPSLERALTEFNQYNDKVFNKSFSIIDIAKKNGYTTWWYSNQGYMDSSSTPVTLIAKSADISHWTLQDANVKQYDSALLEYLKKIPTNQNNFIVLHLKGSHYNYKSRYPKKFAKFGNPAEYNLVDNYNNSIYYTDYILQQIHQYASENMNLQSMVYFSDHGDVPDRRRQPDYSGFGGLRIPLFVYLSKEYSKTFSETARALHDNKDKYFTNDLIYELICGILQVKSQNYELTNSIATKEYKWTRETLRTNLGKTPLTEDSKAKLP</sequence>
<dbReference type="InterPro" id="IPR000917">
    <property type="entry name" value="Sulfatase_N"/>
</dbReference>
<dbReference type="InterPro" id="IPR017850">
    <property type="entry name" value="Alkaline_phosphatase_core_sf"/>
</dbReference>
<keyword evidence="4 7" id="KW-0812">Transmembrane</keyword>
<accession>A0A644V9X2</accession>
<dbReference type="PANTHER" id="PTHR30443:SF0">
    <property type="entry name" value="PHOSPHOETHANOLAMINE TRANSFERASE EPTA"/>
    <property type="match status" value="1"/>
</dbReference>
<dbReference type="Gene3D" id="3.40.720.10">
    <property type="entry name" value="Alkaline Phosphatase, subunit A"/>
    <property type="match status" value="1"/>
</dbReference>
<dbReference type="EMBL" id="VSSQ01000249">
    <property type="protein sequence ID" value="MPL88007.1"/>
    <property type="molecule type" value="Genomic_DNA"/>
</dbReference>
<dbReference type="Pfam" id="PF00884">
    <property type="entry name" value="Sulfatase"/>
    <property type="match status" value="1"/>
</dbReference>
<protein>
    <recommendedName>
        <fullName evidence="8">Sulfatase N-terminal domain-containing protein</fullName>
    </recommendedName>
</protein>
<feature type="transmembrane region" description="Helical" evidence="7">
    <location>
        <begin position="180"/>
        <end position="205"/>
    </location>
</feature>
<evidence type="ECO:0000256" key="4">
    <source>
        <dbReference type="ARBA" id="ARBA00022692"/>
    </source>
</evidence>
<reference evidence="9" key="1">
    <citation type="submission" date="2019-08" db="EMBL/GenBank/DDBJ databases">
        <authorList>
            <person name="Kucharzyk K."/>
            <person name="Murdoch R.W."/>
            <person name="Higgins S."/>
            <person name="Loffler F."/>
        </authorList>
    </citation>
    <scope>NUCLEOTIDE SEQUENCE</scope>
</reference>
<dbReference type="AlphaFoldDB" id="A0A644V9X2"/>
<dbReference type="InterPro" id="IPR040423">
    <property type="entry name" value="PEA_transferase"/>
</dbReference>
<keyword evidence="5 7" id="KW-1133">Transmembrane helix</keyword>
<feature type="transmembrane region" description="Helical" evidence="7">
    <location>
        <begin position="121"/>
        <end position="148"/>
    </location>
</feature>
<evidence type="ECO:0000256" key="1">
    <source>
        <dbReference type="ARBA" id="ARBA00004651"/>
    </source>
</evidence>
<evidence type="ECO:0000256" key="2">
    <source>
        <dbReference type="ARBA" id="ARBA00022475"/>
    </source>
</evidence>
<dbReference type="InterPro" id="IPR058130">
    <property type="entry name" value="PEA_transf_C"/>
</dbReference>
<dbReference type="GO" id="GO:0005886">
    <property type="term" value="C:plasma membrane"/>
    <property type="evidence" value="ECO:0007669"/>
    <property type="project" value="UniProtKB-SubCell"/>
</dbReference>
<evidence type="ECO:0000256" key="5">
    <source>
        <dbReference type="ARBA" id="ARBA00022989"/>
    </source>
</evidence>